<dbReference type="EMBL" id="CM047897">
    <property type="protein sequence ID" value="KAJ0111251.1"/>
    <property type="molecule type" value="Genomic_DNA"/>
</dbReference>
<protein>
    <submittedName>
        <fullName evidence="1">Uncharacterized protein</fullName>
    </submittedName>
</protein>
<evidence type="ECO:0000313" key="2">
    <source>
        <dbReference type="Proteomes" id="UP001164250"/>
    </source>
</evidence>
<proteinExistence type="predicted"/>
<accession>A0ACC1C6S0</accession>
<organism evidence="1 2">
    <name type="scientific">Pistacia atlantica</name>
    <dbReference type="NCBI Taxonomy" id="434234"/>
    <lineage>
        <taxon>Eukaryota</taxon>
        <taxon>Viridiplantae</taxon>
        <taxon>Streptophyta</taxon>
        <taxon>Embryophyta</taxon>
        <taxon>Tracheophyta</taxon>
        <taxon>Spermatophyta</taxon>
        <taxon>Magnoliopsida</taxon>
        <taxon>eudicotyledons</taxon>
        <taxon>Gunneridae</taxon>
        <taxon>Pentapetalae</taxon>
        <taxon>rosids</taxon>
        <taxon>malvids</taxon>
        <taxon>Sapindales</taxon>
        <taxon>Anacardiaceae</taxon>
        <taxon>Pistacia</taxon>
    </lineage>
</organism>
<sequence>MEGSSSINNGWRICILASFIGGIILIFCLNHSRDDISLSTVQSLAATAAPSNTNEFNTSAHSPATAAPSNSNEFNTSAHSPAPAAPSNTNEFNTSVHLAAPVAPSDIKELSTSTHDDYVKKKPVEIKKEECNIFDGEWIYNPKESPLYNGHQCPFLSDQVSCQRNGQPDIDYQKWSWEGKGLCQIPRFNATDMLKRLKGKRVIIVGDSLNRNQWESLACLLYSAISPSRAHVDIRSGTYKVFKALDYHCSVEFYWSPFLVQLETNQKNGRRNNILKLDEISTSAKKWKGADIMVFNTGHWWVHRGKIKAWDLFQRDGKLVENMELELAFGIAMNTWAHWINKHVDKTITRVFFRNMSPEHKGTQWCYNRTQPMKDEYLITTFPKSIIGIVEKTIGGMRTPVKYLNITKLSQYRIDAHPAIYARKQKQVLIAKQQRQPESYADCSHWCLPGVPDTWNRLLYASMVDKS</sequence>
<keyword evidence="2" id="KW-1185">Reference proteome</keyword>
<reference evidence="2" key="1">
    <citation type="journal article" date="2023" name="G3 (Bethesda)">
        <title>Genome assembly and association tests identify interacting loci associated with vigor, precocity, and sex in interspecific pistachio rootstocks.</title>
        <authorList>
            <person name="Palmer W."/>
            <person name="Jacygrad E."/>
            <person name="Sagayaradj S."/>
            <person name="Cavanaugh K."/>
            <person name="Han R."/>
            <person name="Bertier L."/>
            <person name="Beede B."/>
            <person name="Kafkas S."/>
            <person name="Golino D."/>
            <person name="Preece J."/>
            <person name="Michelmore R."/>
        </authorList>
    </citation>
    <scope>NUCLEOTIDE SEQUENCE [LARGE SCALE GENOMIC DNA]</scope>
</reference>
<name>A0ACC1C6S0_9ROSI</name>
<dbReference type="Proteomes" id="UP001164250">
    <property type="component" value="Chromosome 1"/>
</dbReference>
<comment type="caution">
    <text evidence="1">The sequence shown here is derived from an EMBL/GenBank/DDBJ whole genome shotgun (WGS) entry which is preliminary data.</text>
</comment>
<gene>
    <name evidence="1" type="ORF">Patl1_02413</name>
</gene>
<evidence type="ECO:0000313" key="1">
    <source>
        <dbReference type="EMBL" id="KAJ0111251.1"/>
    </source>
</evidence>